<feature type="non-terminal residue" evidence="1">
    <location>
        <position position="1"/>
    </location>
</feature>
<dbReference type="Proteomes" id="UP000214596">
    <property type="component" value="Unassembled WGS sequence"/>
</dbReference>
<organism evidence="1 2">
    <name type="scientific">Vibrio parahaemolyticus</name>
    <dbReference type="NCBI Taxonomy" id="670"/>
    <lineage>
        <taxon>Bacteria</taxon>
        <taxon>Pseudomonadati</taxon>
        <taxon>Pseudomonadota</taxon>
        <taxon>Gammaproteobacteria</taxon>
        <taxon>Vibrionales</taxon>
        <taxon>Vibrionaceae</taxon>
        <taxon>Vibrio</taxon>
    </lineage>
</organism>
<comment type="caution">
    <text evidence="1">The sequence shown here is derived from an EMBL/GenBank/DDBJ whole genome shotgun (WGS) entry which is preliminary data.</text>
</comment>
<protein>
    <recommendedName>
        <fullName evidence="3">RTX toxin</fullName>
    </recommendedName>
</protein>
<name>A0A227J9L3_VIBPH</name>
<evidence type="ECO:0000313" key="2">
    <source>
        <dbReference type="Proteomes" id="UP000214596"/>
    </source>
</evidence>
<evidence type="ECO:0008006" key="3">
    <source>
        <dbReference type="Google" id="ProtNLM"/>
    </source>
</evidence>
<reference evidence="1 2" key="1">
    <citation type="journal article" date="2017" name="Appl. Environ. Microbiol.">
        <title>Parallel evolution of two clades of a major Atlantic endemic Vibrio parahaemolyticus pathogen lineage by independent acquisition of related pathogenicity islands.</title>
        <authorList>
            <person name="Xu F."/>
            <person name="Gonzalez-Escalona N."/>
            <person name="Drees K.P."/>
            <person name="Sebra R.P."/>
            <person name="Cooper V.S."/>
            <person name="Jones S.H."/>
            <person name="Whistler C.A."/>
        </authorList>
    </citation>
    <scope>NUCLEOTIDE SEQUENCE [LARGE SCALE GENOMIC DNA]</scope>
    <source>
        <strain evidence="1 2">MAVP-3</strain>
    </source>
</reference>
<feature type="non-terminal residue" evidence="1">
    <location>
        <position position="189"/>
    </location>
</feature>
<proteinExistence type="predicted"/>
<gene>
    <name evidence="1" type="ORF">CA163_17465</name>
</gene>
<dbReference type="EMBL" id="NIXT01001121">
    <property type="protein sequence ID" value="OXE31548.1"/>
    <property type="molecule type" value="Genomic_DNA"/>
</dbReference>
<sequence length="189" mass="19685">ANGNPVFTLVVNVDGSYNFTLEGPIDHASGSDELTLNFPIIATDFDGDTSSAVIPVTIVDDQPTITNVDAIMVDEDDLSGVGSAQDGVVSIDGKFTTTEGSDRVVSYQLDSSTDPVAGLTSHGEAVVLVETANADGSFTYSATADGNPVFTLIVNADGSYNFTLEGPIDHAINSDELTLNFPIIATDFD</sequence>
<dbReference type="NCBIfam" id="TIGR03660">
    <property type="entry name" value="T1SS_rpt_143"/>
    <property type="match status" value="2"/>
</dbReference>
<accession>A0A227J9L3</accession>
<dbReference type="InterPro" id="IPR019959">
    <property type="entry name" value="T1SS-143_rpt-cont_dom"/>
</dbReference>
<dbReference type="AlphaFoldDB" id="A0A227J9L3"/>
<evidence type="ECO:0000313" key="1">
    <source>
        <dbReference type="EMBL" id="OXE31548.1"/>
    </source>
</evidence>